<dbReference type="Pfam" id="PF00440">
    <property type="entry name" value="TetR_N"/>
    <property type="match status" value="1"/>
</dbReference>
<dbReference type="PANTHER" id="PTHR30055">
    <property type="entry name" value="HTH-TYPE TRANSCRIPTIONAL REGULATOR RUTR"/>
    <property type="match status" value="1"/>
</dbReference>
<dbReference type="Pfam" id="PF17920">
    <property type="entry name" value="TetR_C_16"/>
    <property type="match status" value="1"/>
</dbReference>
<evidence type="ECO:0000256" key="1">
    <source>
        <dbReference type="ARBA" id="ARBA00023125"/>
    </source>
</evidence>
<proteinExistence type="predicted"/>
<dbReference type="InterPro" id="IPR041678">
    <property type="entry name" value="TetR_C_16"/>
</dbReference>
<dbReference type="PROSITE" id="PS50977">
    <property type="entry name" value="HTH_TETR_2"/>
    <property type="match status" value="1"/>
</dbReference>
<gene>
    <name evidence="4" type="ORF">H4W79_000217</name>
</gene>
<protein>
    <submittedName>
        <fullName evidence="4">AcrR family transcriptional regulator</fullName>
    </submittedName>
</protein>
<dbReference type="Proteomes" id="UP000598217">
    <property type="component" value="Unassembled WGS sequence"/>
</dbReference>
<dbReference type="InterPro" id="IPR001647">
    <property type="entry name" value="HTH_TetR"/>
</dbReference>
<keyword evidence="5" id="KW-1185">Reference proteome</keyword>
<name>A0ABR9HAG9_9ACTN</name>
<keyword evidence="1 2" id="KW-0238">DNA-binding</keyword>
<comment type="caution">
    <text evidence="4">The sequence shown here is derived from an EMBL/GenBank/DDBJ whole genome shotgun (WGS) entry which is preliminary data.</text>
</comment>
<dbReference type="InterPro" id="IPR009057">
    <property type="entry name" value="Homeodomain-like_sf"/>
</dbReference>
<dbReference type="InterPro" id="IPR036271">
    <property type="entry name" value="Tet_transcr_reg_TetR-rel_C_sf"/>
</dbReference>
<dbReference type="InterPro" id="IPR050109">
    <property type="entry name" value="HTH-type_TetR-like_transc_reg"/>
</dbReference>
<dbReference type="SUPFAM" id="SSF46689">
    <property type="entry name" value="Homeodomain-like"/>
    <property type="match status" value="1"/>
</dbReference>
<dbReference type="RefSeq" id="WP_191275521.1">
    <property type="nucleotide sequence ID" value="NZ_BMXJ01000009.1"/>
</dbReference>
<dbReference type="PRINTS" id="PR00455">
    <property type="entry name" value="HTHTETR"/>
</dbReference>
<dbReference type="SUPFAM" id="SSF48498">
    <property type="entry name" value="Tetracyclin repressor-like, C-terminal domain"/>
    <property type="match status" value="1"/>
</dbReference>
<dbReference type="PANTHER" id="PTHR30055:SF235">
    <property type="entry name" value="TRANSCRIPTIONAL REGULATORY PROTEIN"/>
    <property type="match status" value="1"/>
</dbReference>
<dbReference type="EMBL" id="JADBDY010000001">
    <property type="protein sequence ID" value="MBE1456003.1"/>
    <property type="molecule type" value="Genomic_DNA"/>
</dbReference>
<evidence type="ECO:0000259" key="3">
    <source>
        <dbReference type="PROSITE" id="PS50977"/>
    </source>
</evidence>
<evidence type="ECO:0000313" key="4">
    <source>
        <dbReference type="EMBL" id="MBE1456003.1"/>
    </source>
</evidence>
<organism evidence="4 5">
    <name type="scientific">Nocardiopsis terrae</name>
    <dbReference type="NCBI Taxonomy" id="372655"/>
    <lineage>
        <taxon>Bacteria</taxon>
        <taxon>Bacillati</taxon>
        <taxon>Actinomycetota</taxon>
        <taxon>Actinomycetes</taxon>
        <taxon>Streptosporangiales</taxon>
        <taxon>Nocardiopsidaceae</taxon>
        <taxon>Nocardiopsis</taxon>
    </lineage>
</organism>
<reference evidence="4 5" key="1">
    <citation type="submission" date="2020-10" db="EMBL/GenBank/DDBJ databases">
        <title>Sequencing the genomes of 1000 actinobacteria strains.</title>
        <authorList>
            <person name="Klenk H.-P."/>
        </authorList>
    </citation>
    <scope>NUCLEOTIDE SEQUENCE [LARGE SCALE GENOMIC DNA]</scope>
    <source>
        <strain evidence="4 5">DSM 45157</strain>
    </source>
</reference>
<feature type="domain" description="HTH tetR-type" evidence="3">
    <location>
        <begin position="19"/>
        <end position="79"/>
    </location>
</feature>
<accession>A0ABR9HAG9</accession>
<feature type="DNA-binding region" description="H-T-H motif" evidence="2">
    <location>
        <begin position="42"/>
        <end position="61"/>
    </location>
</feature>
<evidence type="ECO:0000256" key="2">
    <source>
        <dbReference type="PROSITE-ProRule" id="PRU00335"/>
    </source>
</evidence>
<sequence length="200" mass="21453">MDRPDRTGGGAGAPVRGREATRERILASAKVLFTSEGYGAVSSRKIASHAGVNVALINRYFGSKAGLLTEILREDGVFPRLIEEGPPEGLTERLAEHSVSRLHGEGSPLQLSLDDSAGDPDLQAVYQGRLKSALIEPLAAYLGGRDARVHASLVAAVLMGVGRVRRVEGATALRAHDREQLKERVLALLELCLKDFDPPE</sequence>
<evidence type="ECO:0000313" key="5">
    <source>
        <dbReference type="Proteomes" id="UP000598217"/>
    </source>
</evidence>
<dbReference type="Gene3D" id="1.10.357.10">
    <property type="entry name" value="Tetracycline Repressor, domain 2"/>
    <property type="match status" value="1"/>
</dbReference>